<dbReference type="PANTHER" id="PTHR43667:SF2">
    <property type="entry name" value="FATTY ACID C-METHYL TRANSFERASE"/>
    <property type="match status" value="1"/>
</dbReference>
<keyword evidence="3" id="KW-0808">Transferase</keyword>
<name>A0A9P5ZWY6_PLEER</name>
<comment type="caution">
    <text evidence="6">The sequence shown here is derived from an EMBL/GenBank/DDBJ whole genome shotgun (WGS) entry which is preliminary data.</text>
</comment>
<evidence type="ECO:0000256" key="4">
    <source>
        <dbReference type="ARBA" id="ARBA00022691"/>
    </source>
</evidence>
<keyword evidence="5" id="KW-0443">Lipid metabolism</keyword>
<evidence type="ECO:0000256" key="3">
    <source>
        <dbReference type="ARBA" id="ARBA00022679"/>
    </source>
</evidence>
<keyword evidence="2 6" id="KW-0489">Methyltransferase</keyword>
<dbReference type="Proteomes" id="UP000807025">
    <property type="component" value="Unassembled WGS sequence"/>
</dbReference>
<organism evidence="6 7">
    <name type="scientific">Pleurotus eryngii</name>
    <name type="common">Boletus of the steppes</name>
    <dbReference type="NCBI Taxonomy" id="5323"/>
    <lineage>
        <taxon>Eukaryota</taxon>
        <taxon>Fungi</taxon>
        <taxon>Dikarya</taxon>
        <taxon>Basidiomycota</taxon>
        <taxon>Agaricomycotina</taxon>
        <taxon>Agaricomycetes</taxon>
        <taxon>Agaricomycetidae</taxon>
        <taxon>Agaricales</taxon>
        <taxon>Pleurotineae</taxon>
        <taxon>Pleurotaceae</taxon>
        <taxon>Pleurotus</taxon>
    </lineage>
</organism>
<protein>
    <submittedName>
        <fullName evidence="6">S-adenosyl-L-methionine-dependent methyltransferase</fullName>
    </submittedName>
</protein>
<dbReference type="SUPFAM" id="SSF53335">
    <property type="entry name" value="S-adenosyl-L-methionine-dependent methyltransferases"/>
    <property type="match status" value="1"/>
</dbReference>
<accession>A0A9P5ZWY6</accession>
<reference evidence="6" key="1">
    <citation type="submission" date="2020-11" db="EMBL/GenBank/DDBJ databases">
        <authorList>
            <consortium name="DOE Joint Genome Institute"/>
            <person name="Ahrendt S."/>
            <person name="Riley R."/>
            <person name="Andreopoulos W."/>
            <person name="Labutti K."/>
            <person name="Pangilinan J."/>
            <person name="Ruiz-Duenas F.J."/>
            <person name="Barrasa J.M."/>
            <person name="Sanchez-Garcia M."/>
            <person name="Camarero S."/>
            <person name="Miyauchi S."/>
            <person name="Serrano A."/>
            <person name="Linde D."/>
            <person name="Babiker R."/>
            <person name="Drula E."/>
            <person name="Ayuso-Fernandez I."/>
            <person name="Pacheco R."/>
            <person name="Padilla G."/>
            <person name="Ferreira P."/>
            <person name="Barriuso J."/>
            <person name="Kellner H."/>
            <person name="Castanera R."/>
            <person name="Alfaro M."/>
            <person name="Ramirez L."/>
            <person name="Pisabarro A.G."/>
            <person name="Kuo A."/>
            <person name="Tritt A."/>
            <person name="Lipzen A."/>
            <person name="He G."/>
            <person name="Yan M."/>
            <person name="Ng V."/>
            <person name="Cullen D."/>
            <person name="Martin F."/>
            <person name="Rosso M.-N."/>
            <person name="Henrissat B."/>
            <person name="Hibbett D."/>
            <person name="Martinez A.T."/>
            <person name="Grigoriev I.V."/>
        </authorList>
    </citation>
    <scope>NUCLEOTIDE SEQUENCE</scope>
    <source>
        <strain evidence="6">ATCC 90797</strain>
    </source>
</reference>
<keyword evidence="4" id="KW-0949">S-adenosyl-L-methionine</keyword>
<evidence type="ECO:0000313" key="7">
    <source>
        <dbReference type="Proteomes" id="UP000807025"/>
    </source>
</evidence>
<evidence type="ECO:0000256" key="1">
    <source>
        <dbReference type="ARBA" id="ARBA00010815"/>
    </source>
</evidence>
<dbReference type="AlphaFoldDB" id="A0A9P5ZWY6"/>
<comment type="similarity">
    <text evidence="1">Belongs to the CFA/CMAS family.</text>
</comment>
<dbReference type="InterPro" id="IPR050723">
    <property type="entry name" value="CFA/CMAS"/>
</dbReference>
<proteinExistence type="inferred from homology"/>
<dbReference type="EMBL" id="MU154570">
    <property type="protein sequence ID" value="KAF9494668.1"/>
    <property type="molecule type" value="Genomic_DNA"/>
</dbReference>
<evidence type="ECO:0000256" key="5">
    <source>
        <dbReference type="ARBA" id="ARBA00023098"/>
    </source>
</evidence>
<dbReference type="PIRSF" id="PIRSF003085">
    <property type="entry name" value="CMAS"/>
    <property type="match status" value="1"/>
</dbReference>
<dbReference type="PANTHER" id="PTHR43667">
    <property type="entry name" value="CYCLOPROPANE-FATTY-ACYL-PHOSPHOLIPID SYNTHASE"/>
    <property type="match status" value="1"/>
</dbReference>
<sequence>MSTIVSPILRILSYFANLRFSNSLSGSKGNISVHYDLPEELFSGFLSWDMTYSCAIFDDSAGGHTGDLTSKRLIAPPRLGSYVEPEERFINTKAGMDDLERGQMQKLHLMIKKARIKQGSKVLEIGCGWGSFAILATKHYGAIVDTLTISESQRVATEENFRAAGVSHLARVHLMDYRDMPQEWKASFDAVISIGVTEHVGAEYLDTWFRQISWAMKPENSFKVFTMTTVPDSRWEQFKSEVDFFRKYIYPGAMLGSVKTLVDSITAVGLNIESIEDISTHYTRTAREWGYRFELNWDSHIKPAFKRHDPELSDEALEIFRRKWRYYFAYCEGGFALRCIYDHLFVTTREVSPSLDREYILISHMHSTMSLDTNTME</sequence>
<dbReference type="GO" id="GO:0032259">
    <property type="term" value="P:methylation"/>
    <property type="evidence" value="ECO:0007669"/>
    <property type="project" value="UniProtKB-KW"/>
</dbReference>
<dbReference type="CDD" id="cd02440">
    <property type="entry name" value="AdoMet_MTases"/>
    <property type="match status" value="1"/>
</dbReference>
<dbReference type="GO" id="GO:0008610">
    <property type="term" value="P:lipid biosynthetic process"/>
    <property type="evidence" value="ECO:0007669"/>
    <property type="project" value="InterPro"/>
</dbReference>
<dbReference type="InterPro" id="IPR003333">
    <property type="entry name" value="CMAS"/>
</dbReference>
<dbReference type="GO" id="GO:0008168">
    <property type="term" value="F:methyltransferase activity"/>
    <property type="evidence" value="ECO:0007669"/>
    <property type="project" value="UniProtKB-KW"/>
</dbReference>
<evidence type="ECO:0000256" key="2">
    <source>
        <dbReference type="ARBA" id="ARBA00022603"/>
    </source>
</evidence>
<gene>
    <name evidence="6" type="ORF">BDN71DRAFT_1392984</name>
</gene>
<dbReference type="InterPro" id="IPR029063">
    <property type="entry name" value="SAM-dependent_MTases_sf"/>
</dbReference>
<dbReference type="Pfam" id="PF02353">
    <property type="entry name" value="CMAS"/>
    <property type="match status" value="1"/>
</dbReference>
<evidence type="ECO:0000313" key="6">
    <source>
        <dbReference type="EMBL" id="KAF9494668.1"/>
    </source>
</evidence>
<keyword evidence="7" id="KW-1185">Reference proteome</keyword>
<dbReference type="Gene3D" id="3.40.50.150">
    <property type="entry name" value="Vaccinia Virus protein VP39"/>
    <property type="match status" value="1"/>
</dbReference>
<dbReference type="OrthoDB" id="8300214at2759"/>